<comment type="similarity">
    <text evidence="1">Belongs to the UPF0145 family.</text>
</comment>
<dbReference type="OrthoDB" id="68104at2759"/>
<feature type="region of interest" description="Disordered" evidence="2">
    <location>
        <begin position="54"/>
        <end position="88"/>
    </location>
</feature>
<dbReference type="SUPFAM" id="SSF117782">
    <property type="entry name" value="YbjQ-like"/>
    <property type="match status" value="1"/>
</dbReference>
<proteinExistence type="inferred from homology"/>
<evidence type="ECO:0000313" key="3">
    <source>
        <dbReference type="EMBL" id="RLN49677.1"/>
    </source>
</evidence>
<evidence type="ECO:0000313" key="5">
    <source>
        <dbReference type="Proteomes" id="UP000277300"/>
    </source>
</evidence>
<dbReference type="Proteomes" id="UP000277300">
    <property type="component" value="Unassembled WGS sequence"/>
</dbReference>
<dbReference type="InterPro" id="IPR002765">
    <property type="entry name" value="UPF0145_YbjQ-like"/>
</dbReference>
<dbReference type="AlphaFoldDB" id="A0A3F2RPN5"/>
<protein>
    <submittedName>
        <fullName evidence="4">Uncharacterized protein</fullName>
    </submittedName>
</protein>
<evidence type="ECO:0000313" key="6">
    <source>
        <dbReference type="Proteomes" id="UP000284657"/>
    </source>
</evidence>
<dbReference type="PANTHER" id="PTHR34068:SF2">
    <property type="entry name" value="UPF0145 PROTEIN SCO3412"/>
    <property type="match status" value="1"/>
</dbReference>
<comment type="caution">
    <text evidence="4">The sequence shown here is derived from an EMBL/GenBank/DDBJ whole genome shotgun (WGS) entry which is preliminary data.</text>
</comment>
<organism evidence="4 5">
    <name type="scientific">Phytophthora kernoviae</name>
    <dbReference type="NCBI Taxonomy" id="325452"/>
    <lineage>
        <taxon>Eukaryota</taxon>
        <taxon>Sar</taxon>
        <taxon>Stramenopiles</taxon>
        <taxon>Oomycota</taxon>
        <taxon>Peronosporomycetes</taxon>
        <taxon>Peronosporales</taxon>
        <taxon>Peronosporaceae</taxon>
        <taxon>Phytophthora</taxon>
    </lineage>
</organism>
<feature type="compositionally biased region" description="Low complexity" evidence="2">
    <location>
        <begin position="71"/>
        <end position="82"/>
    </location>
</feature>
<sequence>MQDLRRHIVRTTYELMEKEREMIHAQLKETVAIQVIGEEDPEADSNVETVSLMTPTSEDDNRSPLRTSNIDTDTGNDNNGGFDFHREPTMRSLGTKAAVYRHVSSERSSRARTSRDFIKGREVLEEFGMVSAVAVRSKSVISDMYVALAGLVGGEAASYTSLMNETVAEAMHRVQFAARAQGATAVINVRFDSNTTMNRLVFGMHCSVICYGTAVRCRPLRELPLVTSPFATSESKL</sequence>
<dbReference type="Gene3D" id="3.30.110.70">
    <property type="entry name" value="Hypothetical protein apc22750. Chain B"/>
    <property type="match status" value="1"/>
</dbReference>
<evidence type="ECO:0000256" key="1">
    <source>
        <dbReference type="ARBA" id="ARBA00010751"/>
    </source>
</evidence>
<dbReference type="InterPro" id="IPR035439">
    <property type="entry name" value="UPF0145_dom_sf"/>
</dbReference>
<gene>
    <name evidence="3" type="ORF">BBJ29_001209</name>
    <name evidence="4" type="ORF">BBP00_00005175</name>
</gene>
<dbReference type="Proteomes" id="UP000284657">
    <property type="component" value="Unassembled WGS sequence"/>
</dbReference>
<name>A0A3F2RPN5_9STRA</name>
<dbReference type="Pfam" id="PF01906">
    <property type="entry name" value="YbjQ_1"/>
    <property type="match status" value="1"/>
</dbReference>
<dbReference type="PANTHER" id="PTHR34068">
    <property type="entry name" value="UPF0145 PROTEIN YBJQ"/>
    <property type="match status" value="1"/>
</dbReference>
<dbReference type="EMBL" id="MBAD02002119">
    <property type="protein sequence ID" value="RLN49677.1"/>
    <property type="molecule type" value="Genomic_DNA"/>
</dbReference>
<reference evidence="5 6" key="1">
    <citation type="submission" date="2018-07" db="EMBL/GenBank/DDBJ databases">
        <title>Genome sequencing of oomycete isolates from Chile give support for New Zealand origin for Phytophthora kernoviae and make available the first Nothophytophthora sp. genome.</title>
        <authorList>
            <person name="Studholme D.J."/>
            <person name="Sanfuentes E."/>
            <person name="Panda P."/>
            <person name="Hill R."/>
            <person name="Sambles C."/>
            <person name="Grant M."/>
            <person name="Williams N.M."/>
            <person name="Mcdougal R.L."/>
        </authorList>
    </citation>
    <scope>NUCLEOTIDE SEQUENCE [LARGE SCALE GENOMIC DNA]</scope>
    <source>
        <strain evidence="4">Chile6</strain>
        <strain evidence="3">Chile7</strain>
    </source>
</reference>
<accession>A0A3F2RPN5</accession>
<evidence type="ECO:0000313" key="4">
    <source>
        <dbReference type="EMBL" id="RLN61814.1"/>
    </source>
</evidence>
<evidence type="ECO:0000256" key="2">
    <source>
        <dbReference type="SAM" id="MobiDB-lite"/>
    </source>
</evidence>
<dbReference type="EMBL" id="MBDO02000143">
    <property type="protein sequence ID" value="RLN61814.1"/>
    <property type="molecule type" value="Genomic_DNA"/>
</dbReference>